<dbReference type="OrthoDB" id="2735536at2759"/>
<sequence length="524" mass="58342">MAAAAALGPPASPFSTLLRSSRFASYDPYIRQTYSSPLPAYSSRGNWGLKRPISLRRRNAFITLKNYEEHAQFVEWSHAESQVRFVRRVEAMNILPKVVTGTAWAKGLGWGEEGVWSVDSEFGEAQWESDREREANLEGPPKKVEAKEAKPEQDVDFRTLGQKGPGSYSPKRLYSTNVQELIPNIEAMSPREFEKFLTKLRGSREEFGEHLRGVMRRRNGGENAGDGEKSMFELALQNAEETDYHMAFIGVRTAGEYHRTLKDDLKAVKEAQSSTDYSTRLKHYPIDATTTKKNGGGWHPKIKPQPHRTGGLLYSHPTLLETYFTTKPQSGIVLQEQFVDSGRYSLKLGEVDGAKKTFIASFGGLLADMAAKESGNTPPLVSSVNSPKGGTVGEVERSVAQMRIKALDVEKPPNVVGRRGQGLKAVGLRASVMVDVPHAERAQENAFWPGSWEYVRAERVETKPMRLANLTSPRTYGTGKPMYQVKQPTEEEKKKKNANILGVLRKSVEKANKNGKDEAGPEDL</sequence>
<dbReference type="RefSeq" id="XP_001882543.1">
    <property type="nucleotide sequence ID" value="XM_001882508.1"/>
</dbReference>
<feature type="region of interest" description="Disordered" evidence="1">
    <location>
        <begin position="126"/>
        <end position="169"/>
    </location>
</feature>
<evidence type="ECO:0000313" key="2">
    <source>
        <dbReference type="EMBL" id="EDR06696.1"/>
    </source>
</evidence>
<dbReference type="PANTHER" id="PTHR28058">
    <property type="entry name" value="37S RIBOSOMAL PROTEIN MRP51, MITOCHONDRIAL"/>
    <property type="match status" value="1"/>
</dbReference>
<protein>
    <submittedName>
        <fullName evidence="2">Predicted protein</fullName>
    </submittedName>
</protein>
<keyword evidence="3" id="KW-1185">Reference proteome</keyword>
<dbReference type="STRING" id="486041.B0DFF5"/>
<dbReference type="InParanoid" id="B0DFF5"/>
<gene>
    <name evidence="2" type="ORF">LACBIDRAFT_294619</name>
</gene>
<feature type="compositionally biased region" description="Basic and acidic residues" evidence="1">
    <location>
        <begin position="506"/>
        <end position="524"/>
    </location>
</feature>
<accession>B0DFF5</accession>
<feature type="region of interest" description="Disordered" evidence="1">
    <location>
        <begin position="286"/>
        <end position="310"/>
    </location>
</feature>
<dbReference type="Proteomes" id="UP000001194">
    <property type="component" value="Unassembled WGS sequence"/>
</dbReference>
<feature type="compositionally biased region" description="Basic and acidic residues" evidence="1">
    <location>
        <begin position="128"/>
        <end position="157"/>
    </location>
</feature>
<dbReference type="PANTHER" id="PTHR28058:SF1">
    <property type="entry name" value="SMALL RIBOSOMAL SUBUNIT PROTEIN BS1M"/>
    <property type="match status" value="1"/>
</dbReference>
<organism evidence="3">
    <name type="scientific">Laccaria bicolor (strain S238N-H82 / ATCC MYA-4686)</name>
    <name type="common">Bicoloured deceiver</name>
    <name type="synonym">Laccaria laccata var. bicolor</name>
    <dbReference type="NCBI Taxonomy" id="486041"/>
    <lineage>
        <taxon>Eukaryota</taxon>
        <taxon>Fungi</taxon>
        <taxon>Dikarya</taxon>
        <taxon>Basidiomycota</taxon>
        <taxon>Agaricomycotina</taxon>
        <taxon>Agaricomycetes</taxon>
        <taxon>Agaricomycetidae</taxon>
        <taxon>Agaricales</taxon>
        <taxon>Agaricineae</taxon>
        <taxon>Hydnangiaceae</taxon>
        <taxon>Laccaria</taxon>
    </lineage>
</organism>
<dbReference type="AlphaFoldDB" id="B0DFF5"/>
<dbReference type="InterPro" id="IPR016712">
    <property type="entry name" value="Rbsml_bS1m-like"/>
</dbReference>
<dbReference type="GeneID" id="6078194"/>
<dbReference type="EMBL" id="DS547107">
    <property type="protein sequence ID" value="EDR06696.1"/>
    <property type="molecule type" value="Genomic_DNA"/>
</dbReference>
<name>B0DFF5_LACBS</name>
<evidence type="ECO:0000313" key="3">
    <source>
        <dbReference type="Proteomes" id="UP000001194"/>
    </source>
</evidence>
<dbReference type="HOGENOM" id="CLU_036734_0_0_1"/>
<evidence type="ECO:0000256" key="1">
    <source>
        <dbReference type="SAM" id="MobiDB-lite"/>
    </source>
</evidence>
<dbReference type="KEGG" id="lbc:LACBIDRAFT_294619"/>
<feature type="region of interest" description="Disordered" evidence="1">
    <location>
        <begin position="473"/>
        <end position="524"/>
    </location>
</feature>
<reference evidence="2 3" key="1">
    <citation type="journal article" date="2008" name="Nature">
        <title>The genome of Laccaria bicolor provides insights into mycorrhizal symbiosis.</title>
        <authorList>
            <person name="Martin F."/>
            <person name="Aerts A."/>
            <person name="Ahren D."/>
            <person name="Brun A."/>
            <person name="Danchin E.G.J."/>
            <person name="Duchaussoy F."/>
            <person name="Gibon J."/>
            <person name="Kohler A."/>
            <person name="Lindquist E."/>
            <person name="Pereda V."/>
            <person name="Salamov A."/>
            <person name="Shapiro H.J."/>
            <person name="Wuyts J."/>
            <person name="Blaudez D."/>
            <person name="Buee M."/>
            <person name="Brokstein P."/>
            <person name="Canbaeck B."/>
            <person name="Cohen D."/>
            <person name="Courty P.E."/>
            <person name="Coutinho P.M."/>
            <person name="Delaruelle C."/>
            <person name="Detter J.C."/>
            <person name="Deveau A."/>
            <person name="DiFazio S."/>
            <person name="Duplessis S."/>
            <person name="Fraissinet-Tachet L."/>
            <person name="Lucic E."/>
            <person name="Frey-Klett P."/>
            <person name="Fourrey C."/>
            <person name="Feussner I."/>
            <person name="Gay G."/>
            <person name="Grimwood J."/>
            <person name="Hoegger P.J."/>
            <person name="Jain P."/>
            <person name="Kilaru S."/>
            <person name="Labbe J."/>
            <person name="Lin Y.C."/>
            <person name="Legue V."/>
            <person name="Le Tacon F."/>
            <person name="Marmeisse R."/>
            <person name="Melayah D."/>
            <person name="Montanini B."/>
            <person name="Muratet M."/>
            <person name="Nehls U."/>
            <person name="Niculita-Hirzel H."/>
            <person name="Oudot-Le Secq M.P."/>
            <person name="Peter M."/>
            <person name="Quesneville H."/>
            <person name="Rajashekar B."/>
            <person name="Reich M."/>
            <person name="Rouhier N."/>
            <person name="Schmutz J."/>
            <person name="Yin T."/>
            <person name="Chalot M."/>
            <person name="Henrissat B."/>
            <person name="Kuees U."/>
            <person name="Lucas S."/>
            <person name="Van de Peer Y."/>
            <person name="Podila G.K."/>
            <person name="Polle A."/>
            <person name="Pukkila P.J."/>
            <person name="Richardson P.M."/>
            <person name="Rouze P."/>
            <person name="Sanders I.R."/>
            <person name="Stajich J.E."/>
            <person name="Tunlid A."/>
            <person name="Tuskan G."/>
            <person name="Grigoriev I.V."/>
        </authorList>
    </citation>
    <scope>NUCLEOTIDE SEQUENCE [LARGE SCALE GENOMIC DNA]</scope>
    <source>
        <strain evidence="3">S238N-H82 / ATCC MYA-4686</strain>
    </source>
</reference>
<proteinExistence type="predicted"/>